<gene>
    <name evidence="1" type="ORF">BBC0122_018450</name>
</gene>
<dbReference type="EMBL" id="CP015625">
    <property type="protein sequence ID" value="AQT47942.1"/>
    <property type="molecule type" value="Genomic_DNA"/>
</dbReference>
<dbReference type="Proteomes" id="UP000189632">
    <property type="component" value="Chromosome"/>
</dbReference>
<protein>
    <submittedName>
        <fullName evidence="1">Uncharacterized protein</fullName>
    </submittedName>
</protein>
<dbReference type="AlphaFoldDB" id="A0A1U9MJT8"/>
<accession>A0A1U9MJT8</accession>
<keyword evidence="2" id="KW-1185">Reference proteome</keyword>
<organism evidence="1 2">
    <name type="scientific">Bartonella choladocola</name>
    <dbReference type="NCBI Taxonomy" id="2750995"/>
    <lineage>
        <taxon>Bacteria</taxon>
        <taxon>Pseudomonadati</taxon>
        <taxon>Pseudomonadota</taxon>
        <taxon>Alphaproteobacteria</taxon>
        <taxon>Hyphomicrobiales</taxon>
        <taxon>Bartonellaceae</taxon>
        <taxon>Bartonella</taxon>
    </lineage>
</organism>
<proteinExistence type="predicted"/>
<dbReference type="STRING" id="1686310.BBC0244_018350"/>
<name>A0A1U9MJT8_9HYPH</name>
<dbReference type="KEGG" id="bapi:BBC0122_018450"/>
<reference evidence="1 2" key="1">
    <citation type="submission" date="2016-11" db="EMBL/GenBank/DDBJ databases">
        <title>Comparative genomics of Bartonella apis.</title>
        <authorList>
            <person name="Engel P."/>
        </authorList>
    </citation>
    <scope>NUCLEOTIDE SEQUENCE [LARGE SCALE GENOMIC DNA]</scope>
    <source>
        <strain evidence="1 2">BBC0122</strain>
    </source>
</reference>
<sequence length="149" mass="17249">MPGSFQHKYPDRPLDKRAGELVAQFRGLPISDLAEYMRTPRSKSPTKWVWGETKYVTVDRAGGKMSHLDVCELIVDIDSRGIITNTKYNNDTWSDETQCPQFGELVYRAYVIQPELYEYDKSHNILIRGRLQPEQDSTGLAQKLARKRR</sequence>
<evidence type="ECO:0000313" key="2">
    <source>
        <dbReference type="Proteomes" id="UP000189632"/>
    </source>
</evidence>
<evidence type="ECO:0000313" key="1">
    <source>
        <dbReference type="EMBL" id="AQT47942.1"/>
    </source>
</evidence>